<reference evidence="10" key="1">
    <citation type="journal article" date="2009" name="Genome Res.">
        <title>Comparative genomic analyses of the human fungal pathogens Coccidioides and their relatives.</title>
        <authorList>
            <person name="Sharpton T.J."/>
            <person name="Stajich J.E."/>
            <person name="Rounsley S.D."/>
            <person name="Gardner M.J."/>
            <person name="Wortman J.R."/>
            <person name="Jordar V.S."/>
            <person name="Maiti R."/>
            <person name="Kodira C.D."/>
            <person name="Neafsey D.E."/>
            <person name="Zeng Q."/>
            <person name="Hung C.-Y."/>
            <person name="McMahan C."/>
            <person name="Muszewska A."/>
            <person name="Grynberg M."/>
            <person name="Mandel M.A."/>
            <person name="Kellner E.M."/>
            <person name="Barker B.M."/>
            <person name="Galgiani J.N."/>
            <person name="Orbach M.J."/>
            <person name="Kirkland T.N."/>
            <person name="Cole G.T."/>
            <person name="Henn M.R."/>
            <person name="Birren B.W."/>
            <person name="Taylor J.W."/>
        </authorList>
    </citation>
    <scope>NUCLEOTIDE SEQUENCE [LARGE SCALE GENOMIC DNA]</scope>
    <source>
        <strain evidence="10">UAMH 1704</strain>
    </source>
</reference>
<evidence type="ECO:0000256" key="2">
    <source>
        <dbReference type="ARBA" id="ARBA00022692"/>
    </source>
</evidence>
<dbReference type="RefSeq" id="XP_002582407.1">
    <property type="nucleotide sequence ID" value="XM_002582361.1"/>
</dbReference>
<dbReference type="KEGG" id="ure:UREG_07180"/>
<feature type="transmembrane region" description="Helical" evidence="7">
    <location>
        <begin position="60"/>
        <end position="83"/>
    </location>
</feature>
<dbReference type="PANTHER" id="PTHR33048:SF19">
    <property type="entry name" value="MEMBRANE PROTEIN PTH11-LIKE, PUTATIVE (AFU_ORTHOLOGUE AFUA_1G14080)-RELATED"/>
    <property type="match status" value="1"/>
</dbReference>
<feature type="transmembrane region" description="Helical" evidence="7">
    <location>
        <begin position="113"/>
        <end position="133"/>
    </location>
</feature>
<feature type="compositionally biased region" description="Polar residues" evidence="6">
    <location>
        <begin position="363"/>
        <end position="373"/>
    </location>
</feature>
<dbReference type="STRING" id="336963.C4JYC9"/>
<accession>C4JYC9</accession>
<organism evidence="9 10">
    <name type="scientific">Uncinocarpus reesii (strain UAMH 1704)</name>
    <dbReference type="NCBI Taxonomy" id="336963"/>
    <lineage>
        <taxon>Eukaryota</taxon>
        <taxon>Fungi</taxon>
        <taxon>Dikarya</taxon>
        <taxon>Ascomycota</taxon>
        <taxon>Pezizomycotina</taxon>
        <taxon>Eurotiomycetes</taxon>
        <taxon>Eurotiomycetidae</taxon>
        <taxon>Onygenales</taxon>
        <taxon>Onygenaceae</taxon>
        <taxon>Uncinocarpus</taxon>
    </lineage>
</organism>
<dbReference type="AlphaFoldDB" id="C4JYC9"/>
<protein>
    <recommendedName>
        <fullName evidence="8">Rhodopsin domain-containing protein</fullName>
    </recommendedName>
</protein>
<evidence type="ECO:0000313" key="10">
    <source>
        <dbReference type="Proteomes" id="UP000002058"/>
    </source>
</evidence>
<comment type="subcellular location">
    <subcellularLocation>
        <location evidence="1">Membrane</location>
        <topology evidence="1">Multi-pass membrane protein</topology>
    </subcellularLocation>
</comment>
<sequence length="542" mass="59965">MESLPAFARRLYSSPPDAQTRQETNPTLLVSWWATGFSLAIILVRVFGRYIRTERLFPEDWVMALSILPLLIRMGFVHVVLLWGTNNAITTGFSEHDILQREYGSRMVLGARIFYALFIWTAKFTVTAFFKRLTAQIWRRSFQHVLVGIRYFLLVTFIAVIIATLTECQPFDHYWQVVPDPGPKCRQGYAQLITMGTCDVITDLLLVAFPIPIIFLSVMPTKRKVSLTLLFGLSLILVAITCYRVPSVISRHGSQQYRSLIASLEILAAAAVSNAIVIGSFVRDRGLKKQKFKAGSLTESVEQTSSRRATITHHHWGSDADLVGDLGIRLDPELRSPSYQKIRPAPVALPSAHVAKRGSIDPNWQFSFSQSNNADDDQTNSHPSPKDTTMPPSYMSLSKVSLNDVGGLLDPPSPTDLTRNRDAHPQPQSTLQDQHLTRSRSLLNAVSGLLSPAPAYSGSSQSSLHGTPPQNIRNFSRPGTATLSSAGRPNGTENSSGTATPSASQRTRQGRTYPTQAGPVPELQDLGGLLRQNDDVERNPHR</sequence>
<keyword evidence="2 7" id="KW-0812">Transmembrane</keyword>
<evidence type="ECO:0000259" key="8">
    <source>
        <dbReference type="Pfam" id="PF20684"/>
    </source>
</evidence>
<keyword evidence="3 7" id="KW-1133">Transmembrane helix</keyword>
<evidence type="ECO:0000256" key="7">
    <source>
        <dbReference type="SAM" id="Phobius"/>
    </source>
</evidence>
<feature type="transmembrane region" description="Helical" evidence="7">
    <location>
        <begin position="145"/>
        <end position="165"/>
    </location>
</feature>
<keyword evidence="10" id="KW-1185">Reference proteome</keyword>
<gene>
    <name evidence="9" type="ORF">UREG_07180</name>
</gene>
<dbReference type="InterPro" id="IPR049326">
    <property type="entry name" value="Rhodopsin_dom_fungi"/>
</dbReference>
<feature type="transmembrane region" description="Helical" evidence="7">
    <location>
        <begin position="189"/>
        <end position="215"/>
    </location>
</feature>
<feature type="compositionally biased region" description="Polar residues" evidence="6">
    <location>
        <begin position="380"/>
        <end position="401"/>
    </location>
</feature>
<dbReference type="InParanoid" id="C4JYC9"/>
<feature type="region of interest" description="Disordered" evidence="6">
    <location>
        <begin position="453"/>
        <end position="542"/>
    </location>
</feature>
<evidence type="ECO:0000256" key="3">
    <source>
        <dbReference type="ARBA" id="ARBA00022989"/>
    </source>
</evidence>
<evidence type="ECO:0000256" key="5">
    <source>
        <dbReference type="ARBA" id="ARBA00038359"/>
    </source>
</evidence>
<proteinExistence type="inferred from homology"/>
<dbReference type="GeneID" id="8439782"/>
<dbReference type="VEuPathDB" id="FungiDB:UREG_07180"/>
<evidence type="ECO:0000313" key="9">
    <source>
        <dbReference type="EMBL" id="EEP82315.1"/>
    </source>
</evidence>
<feature type="compositionally biased region" description="Polar residues" evidence="6">
    <location>
        <begin position="426"/>
        <end position="436"/>
    </location>
</feature>
<feature type="transmembrane region" description="Helical" evidence="7">
    <location>
        <begin position="261"/>
        <end position="282"/>
    </location>
</feature>
<dbReference type="PANTHER" id="PTHR33048">
    <property type="entry name" value="PTH11-LIKE INTEGRAL MEMBRANE PROTEIN (AFU_ORTHOLOGUE AFUA_5G11245)"/>
    <property type="match status" value="1"/>
</dbReference>
<evidence type="ECO:0000256" key="1">
    <source>
        <dbReference type="ARBA" id="ARBA00004141"/>
    </source>
</evidence>
<evidence type="ECO:0000256" key="6">
    <source>
        <dbReference type="SAM" id="MobiDB-lite"/>
    </source>
</evidence>
<dbReference type="EMBL" id="CH476619">
    <property type="protein sequence ID" value="EEP82315.1"/>
    <property type="molecule type" value="Genomic_DNA"/>
</dbReference>
<keyword evidence="4 7" id="KW-0472">Membrane</keyword>
<dbReference type="HOGENOM" id="CLU_019101_1_2_1"/>
<dbReference type="Pfam" id="PF20684">
    <property type="entry name" value="Fung_rhodopsin"/>
    <property type="match status" value="1"/>
</dbReference>
<dbReference type="GO" id="GO:0016020">
    <property type="term" value="C:membrane"/>
    <property type="evidence" value="ECO:0007669"/>
    <property type="project" value="UniProtKB-SubCell"/>
</dbReference>
<feature type="transmembrane region" description="Helical" evidence="7">
    <location>
        <begin position="227"/>
        <end position="249"/>
    </location>
</feature>
<feature type="domain" description="Rhodopsin" evidence="8">
    <location>
        <begin position="44"/>
        <end position="256"/>
    </location>
</feature>
<feature type="compositionally biased region" description="Basic and acidic residues" evidence="6">
    <location>
        <begin position="532"/>
        <end position="542"/>
    </location>
</feature>
<feature type="compositionally biased region" description="Polar residues" evidence="6">
    <location>
        <begin position="457"/>
        <end position="515"/>
    </location>
</feature>
<comment type="similarity">
    <text evidence="5">Belongs to the SAT4 family.</text>
</comment>
<dbReference type="eggNOG" id="ENOG502RYRX">
    <property type="taxonomic scope" value="Eukaryota"/>
</dbReference>
<evidence type="ECO:0000256" key="4">
    <source>
        <dbReference type="ARBA" id="ARBA00023136"/>
    </source>
</evidence>
<dbReference type="InterPro" id="IPR052337">
    <property type="entry name" value="SAT4-like"/>
</dbReference>
<dbReference type="OMA" id="SWWATGF"/>
<feature type="region of interest" description="Disordered" evidence="6">
    <location>
        <begin position="363"/>
        <end position="436"/>
    </location>
</feature>
<feature type="transmembrane region" description="Helical" evidence="7">
    <location>
        <begin position="30"/>
        <end position="48"/>
    </location>
</feature>
<name>C4JYC9_UNCRE</name>
<dbReference type="OrthoDB" id="5398233at2759"/>
<dbReference type="Proteomes" id="UP000002058">
    <property type="component" value="Unassembled WGS sequence"/>
</dbReference>